<dbReference type="InterPro" id="IPR017441">
    <property type="entry name" value="Protein_kinase_ATP_BS"/>
</dbReference>
<dbReference type="OrthoDB" id="4062651at2759"/>
<dbReference type="PROSITE" id="PS00107">
    <property type="entry name" value="PROTEIN_KINASE_ATP"/>
    <property type="match status" value="1"/>
</dbReference>
<dbReference type="PANTHER" id="PTHR24348:SF70">
    <property type="entry name" value="PROTEIN KINASE DOMAIN CONTAINING PROTEIN"/>
    <property type="match status" value="1"/>
</dbReference>
<gene>
    <name evidence="4" type="ORF">BCR33DRAFT_788712</name>
</gene>
<keyword evidence="5" id="KW-1185">Reference proteome</keyword>
<dbReference type="Proteomes" id="UP000193642">
    <property type="component" value="Unassembled WGS sequence"/>
</dbReference>
<dbReference type="EMBL" id="MCGO01000042">
    <property type="protein sequence ID" value="ORY38867.1"/>
    <property type="molecule type" value="Genomic_DNA"/>
</dbReference>
<reference evidence="4 5" key="1">
    <citation type="submission" date="2016-07" db="EMBL/GenBank/DDBJ databases">
        <title>Pervasive Adenine N6-methylation of Active Genes in Fungi.</title>
        <authorList>
            <consortium name="DOE Joint Genome Institute"/>
            <person name="Mondo S.J."/>
            <person name="Dannebaum R.O."/>
            <person name="Kuo R.C."/>
            <person name="Labutti K."/>
            <person name="Haridas S."/>
            <person name="Kuo A."/>
            <person name="Salamov A."/>
            <person name="Ahrendt S.R."/>
            <person name="Lipzen A."/>
            <person name="Sullivan W."/>
            <person name="Andreopoulos W.B."/>
            <person name="Clum A."/>
            <person name="Lindquist E."/>
            <person name="Daum C."/>
            <person name="Ramamoorthy G.K."/>
            <person name="Gryganskyi A."/>
            <person name="Culley D."/>
            <person name="Magnuson J.K."/>
            <person name="James T.Y."/>
            <person name="O'Malley M.A."/>
            <person name="Stajich J.E."/>
            <person name="Spatafora J.W."/>
            <person name="Visel A."/>
            <person name="Grigoriev I.V."/>
        </authorList>
    </citation>
    <scope>NUCLEOTIDE SEQUENCE [LARGE SCALE GENOMIC DNA]</scope>
    <source>
        <strain evidence="4 5">JEL800</strain>
    </source>
</reference>
<proteinExistence type="predicted"/>
<dbReference type="GO" id="GO:0010506">
    <property type="term" value="P:regulation of autophagy"/>
    <property type="evidence" value="ECO:0007669"/>
    <property type="project" value="InterPro"/>
</dbReference>
<dbReference type="SUPFAM" id="SSF56112">
    <property type="entry name" value="Protein kinase-like (PK-like)"/>
    <property type="match status" value="1"/>
</dbReference>
<dbReference type="InterPro" id="IPR045269">
    <property type="entry name" value="Atg1-like"/>
</dbReference>
<feature type="domain" description="Protein kinase" evidence="3">
    <location>
        <begin position="226"/>
        <end position="464"/>
    </location>
</feature>
<dbReference type="PANTHER" id="PTHR24348">
    <property type="entry name" value="SERINE/THREONINE-PROTEIN KINASE UNC-51-RELATED"/>
    <property type="match status" value="1"/>
</dbReference>
<evidence type="ECO:0000256" key="2">
    <source>
        <dbReference type="SAM" id="Coils"/>
    </source>
</evidence>
<name>A0A1Y2BW26_9FUNG</name>
<dbReference type="InterPro" id="IPR011009">
    <property type="entry name" value="Kinase-like_dom_sf"/>
</dbReference>
<keyword evidence="2" id="KW-0175">Coiled coil</keyword>
<sequence>MATAPSRSPLGRIFWPALKKSVIVEAKPTHSLELENRAKFQASLSREHQLFLENRLLKENQKNHNAEIILQMTLTKQTALNLELMEQNIKTEKGRADELEKKLRATLKENEALGEELAATKASFQITLNKTQTAHQTEQELQATTHEMALQNLMENSRTEFKRFVQDCLVFQKEQARNDIPSYPMHFCTLGTDMEEIVEAAPEMPDVVAEKIMLSRRTDPNRFGNYRFQKKLGEGGTATVNLYKDSRSNKFVAIKKVSEAVLMDFAMEVEVMSIAKHPNLLPLLGLNFKVSGSGFLTVAGEIVMDVVEFGLQGLMDRPKVPFLWIQSLAFQLLDVVQYLHDVLGVVHRDIKPENIRLTKGGILKLVDFGAAVFMKKGQESRVQGLTRWCGTPDHSAPEVFQRRQYGSSVDIYSVGTILEYLQWIMDEAVPRVHRNILNELVNVCKNENPSLRPNAEEAMMHYLFAGVDLSEPERYRPIRDYFAKPCFPPSYNH</sequence>
<dbReference type="GO" id="GO:0004674">
    <property type="term" value="F:protein serine/threonine kinase activity"/>
    <property type="evidence" value="ECO:0007669"/>
    <property type="project" value="InterPro"/>
</dbReference>
<dbReference type="STRING" id="329046.A0A1Y2BW26"/>
<evidence type="ECO:0000313" key="4">
    <source>
        <dbReference type="EMBL" id="ORY38867.1"/>
    </source>
</evidence>
<dbReference type="Pfam" id="PF00069">
    <property type="entry name" value="Pkinase"/>
    <property type="match status" value="1"/>
</dbReference>
<evidence type="ECO:0000313" key="5">
    <source>
        <dbReference type="Proteomes" id="UP000193642"/>
    </source>
</evidence>
<evidence type="ECO:0000259" key="3">
    <source>
        <dbReference type="PROSITE" id="PS50011"/>
    </source>
</evidence>
<evidence type="ECO:0000256" key="1">
    <source>
        <dbReference type="PROSITE-ProRule" id="PRU10141"/>
    </source>
</evidence>
<dbReference type="AlphaFoldDB" id="A0A1Y2BW26"/>
<feature type="coiled-coil region" evidence="2">
    <location>
        <begin position="82"/>
        <end position="116"/>
    </location>
</feature>
<feature type="binding site" evidence="1">
    <location>
        <position position="256"/>
    </location>
    <ligand>
        <name>ATP</name>
        <dbReference type="ChEBI" id="CHEBI:30616"/>
    </ligand>
</feature>
<dbReference type="PROSITE" id="PS50011">
    <property type="entry name" value="PROTEIN_KINASE_DOM"/>
    <property type="match status" value="1"/>
</dbReference>
<accession>A0A1Y2BW26</accession>
<dbReference type="Gene3D" id="1.10.510.10">
    <property type="entry name" value="Transferase(Phosphotransferase) domain 1"/>
    <property type="match status" value="1"/>
</dbReference>
<dbReference type="CDD" id="cd00180">
    <property type="entry name" value="PKc"/>
    <property type="match status" value="1"/>
</dbReference>
<protein>
    <submittedName>
        <fullName evidence="4">Kinase-like protein</fullName>
    </submittedName>
</protein>
<dbReference type="InterPro" id="IPR000719">
    <property type="entry name" value="Prot_kinase_dom"/>
</dbReference>
<keyword evidence="1" id="KW-0547">Nucleotide-binding</keyword>
<dbReference type="GO" id="GO:0005524">
    <property type="term" value="F:ATP binding"/>
    <property type="evidence" value="ECO:0007669"/>
    <property type="project" value="UniProtKB-UniRule"/>
</dbReference>
<comment type="caution">
    <text evidence="4">The sequence shown here is derived from an EMBL/GenBank/DDBJ whole genome shotgun (WGS) entry which is preliminary data.</text>
</comment>
<keyword evidence="1" id="KW-0067">ATP-binding</keyword>
<dbReference type="GO" id="GO:0005737">
    <property type="term" value="C:cytoplasm"/>
    <property type="evidence" value="ECO:0007669"/>
    <property type="project" value="TreeGrafter"/>
</dbReference>
<keyword evidence="4" id="KW-0808">Transferase</keyword>
<dbReference type="SMART" id="SM00220">
    <property type="entry name" value="S_TKc"/>
    <property type="match status" value="1"/>
</dbReference>
<keyword evidence="4" id="KW-0418">Kinase</keyword>
<organism evidence="4 5">
    <name type="scientific">Rhizoclosmatium globosum</name>
    <dbReference type="NCBI Taxonomy" id="329046"/>
    <lineage>
        <taxon>Eukaryota</taxon>
        <taxon>Fungi</taxon>
        <taxon>Fungi incertae sedis</taxon>
        <taxon>Chytridiomycota</taxon>
        <taxon>Chytridiomycota incertae sedis</taxon>
        <taxon>Chytridiomycetes</taxon>
        <taxon>Chytridiales</taxon>
        <taxon>Chytriomycetaceae</taxon>
        <taxon>Rhizoclosmatium</taxon>
    </lineage>
</organism>